<evidence type="ECO:0000313" key="5">
    <source>
        <dbReference type="Proteomes" id="UP000183015"/>
    </source>
</evidence>
<reference evidence="5" key="1">
    <citation type="submission" date="2016-10" db="EMBL/GenBank/DDBJ databases">
        <authorList>
            <person name="Varghese N."/>
        </authorList>
    </citation>
    <scope>NUCLEOTIDE SEQUENCE [LARGE SCALE GENOMIC DNA]</scope>
    <source>
        <strain evidence="5">DSM 45096 / BCRC 16803 / CGMCC 4.1857 / CIP 109030 / JCM 12277 / KCTC 19219 / NBRC 100920 / 33214</strain>
    </source>
</reference>
<evidence type="ECO:0000259" key="3">
    <source>
        <dbReference type="Pfam" id="PF03413"/>
    </source>
</evidence>
<name>A0A1H7I7E7_STRJI</name>
<feature type="domain" description="PepSY" evidence="3">
    <location>
        <begin position="148"/>
        <end position="205"/>
    </location>
</feature>
<sequence length="211" mass="20744">MSDSLTPGREPDEPEENEDMATLPAPEPAPRRRGPVRRVVTGRRSRWVVGGVAAVVVVGGAVAATAAVVHHHDGFGERVAVAVGPDGLPGLKRIMVQAQGVPGGPGAVVVKNGQVIAVPGGFAAGGAVQLPTPGTDGASLAPAPLPSLSADQAVAKAEAAVTGGKVESLSSVPEQGGGSAWQAVVVGPDGVHHLVTLDGASGTVTSNTVQG</sequence>
<dbReference type="eggNOG" id="ENOG5031SIT">
    <property type="taxonomic scope" value="Bacteria"/>
</dbReference>
<protein>
    <submittedName>
        <fullName evidence="4">Peptidase propeptide and YPEB domain-containing protein</fullName>
    </submittedName>
</protein>
<keyword evidence="5" id="KW-1185">Reference proteome</keyword>
<organism evidence="4 5">
    <name type="scientific">Streptacidiphilus jiangxiensis</name>
    <dbReference type="NCBI Taxonomy" id="235985"/>
    <lineage>
        <taxon>Bacteria</taxon>
        <taxon>Bacillati</taxon>
        <taxon>Actinomycetota</taxon>
        <taxon>Actinomycetes</taxon>
        <taxon>Kitasatosporales</taxon>
        <taxon>Streptomycetaceae</taxon>
        <taxon>Streptacidiphilus</taxon>
    </lineage>
</organism>
<accession>A0A1H7I7E7</accession>
<feature type="region of interest" description="Disordered" evidence="1">
    <location>
        <begin position="1"/>
        <end position="37"/>
    </location>
</feature>
<dbReference type="InterPro" id="IPR025711">
    <property type="entry name" value="PepSY"/>
</dbReference>
<dbReference type="Proteomes" id="UP000183015">
    <property type="component" value="Unassembled WGS sequence"/>
</dbReference>
<keyword evidence="2" id="KW-0812">Transmembrane</keyword>
<evidence type="ECO:0000313" key="4">
    <source>
        <dbReference type="EMBL" id="SEK58348.1"/>
    </source>
</evidence>
<dbReference type="AlphaFoldDB" id="A0A1H7I7E7"/>
<gene>
    <name evidence="4" type="ORF">SAMN05414137_102531</name>
</gene>
<dbReference type="OrthoDB" id="3873873at2"/>
<dbReference type="STRING" id="235985.SAMN05414137_102531"/>
<proteinExistence type="predicted"/>
<evidence type="ECO:0000256" key="2">
    <source>
        <dbReference type="SAM" id="Phobius"/>
    </source>
</evidence>
<evidence type="ECO:0000256" key="1">
    <source>
        <dbReference type="SAM" id="MobiDB-lite"/>
    </source>
</evidence>
<keyword evidence="2" id="KW-0472">Membrane</keyword>
<feature type="transmembrane region" description="Helical" evidence="2">
    <location>
        <begin position="47"/>
        <end position="69"/>
    </location>
</feature>
<dbReference type="Pfam" id="PF03413">
    <property type="entry name" value="PepSY"/>
    <property type="match status" value="1"/>
</dbReference>
<dbReference type="RefSeq" id="WP_042443862.1">
    <property type="nucleotide sequence ID" value="NZ_BBPN01000005.1"/>
</dbReference>
<dbReference type="EMBL" id="FOAZ01000002">
    <property type="protein sequence ID" value="SEK58348.1"/>
    <property type="molecule type" value="Genomic_DNA"/>
</dbReference>
<keyword evidence="2" id="KW-1133">Transmembrane helix</keyword>